<accession>A0A9X2KII0</accession>
<proteinExistence type="predicted"/>
<organism evidence="3 4">
    <name type="scientific">Rothia santali</name>
    <dbReference type="NCBI Taxonomy" id="2949643"/>
    <lineage>
        <taxon>Bacteria</taxon>
        <taxon>Bacillati</taxon>
        <taxon>Actinomycetota</taxon>
        <taxon>Actinomycetes</taxon>
        <taxon>Micrococcales</taxon>
        <taxon>Micrococcaceae</taxon>
        <taxon>Rothia</taxon>
    </lineage>
</organism>
<keyword evidence="4" id="KW-1185">Reference proteome</keyword>
<protein>
    <submittedName>
        <fullName evidence="3">Uncharacterized protein</fullName>
    </submittedName>
</protein>
<keyword evidence="2" id="KW-0472">Membrane</keyword>
<name>A0A9X2KII0_9MICC</name>
<evidence type="ECO:0000256" key="2">
    <source>
        <dbReference type="SAM" id="Phobius"/>
    </source>
</evidence>
<dbReference type="AlphaFoldDB" id="A0A9X2KII0"/>
<keyword evidence="2" id="KW-1133">Transmembrane helix</keyword>
<dbReference type="EMBL" id="JANAFB010000017">
    <property type="protein sequence ID" value="MCP3426040.1"/>
    <property type="molecule type" value="Genomic_DNA"/>
</dbReference>
<feature type="transmembrane region" description="Helical" evidence="2">
    <location>
        <begin position="47"/>
        <end position="67"/>
    </location>
</feature>
<dbReference type="RefSeq" id="WP_254166526.1">
    <property type="nucleotide sequence ID" value="NZ_JANAFB010000017.1"/>
</dbReference>
<evidence type="ECO:0000313" key="3">
    <source>
        <dbReference type="EMBL" id="MCP3426040.1"/>
    </source>
</evidence>
<comment type="caution">
    <text evidence="3">The sequence shown here is derived from an EMBL/GenBank/DDBJ whole genome shotgun (WGS) entry which is preliminary data.</text>
</comment>
<evidence type="ECO:0000256" key="1">
    <source>
        <dbReference type="SAM" id="MobiDB-lite"/>
    </source>
</evidence>
<keyword evidence="2" id="KW-0812">Transmembrane</keyword>
<evidence type="ECO:0000313" key="4">
    <source>
        <dbReference type="Proteomes" id="UP001139502"/>
    </source>
</evidence>
<reference evidence="3" key="1">
    <citation type="submission" date="2022-06" db="EMBL/GenBank/DDBJ databases">
        <title>Rothia sp. isolated from sandalwood seedling.</title>
        <authorList>
            <person name="Tuikhar N."/>
            <person name="Kirdat K."/>
            <person name="Thorat V."/>
            <person name="Swetha P."/>
            <person name="Padma S."/>
            <person name="Sundararaj R."/>
            <person name="Yadav A."/>
        </authorList>
    </citation>
    <scope>NUCLEOTIDE SEQUENCE</scope>
    <source>
        <strain evidence="3">AR01</strain>
    </source>
</reference>
<feature type="transmembrane region" description="Helical" evidence="2">
    <location>
        <begin position="12"/>
        <end position="35"/>
    </location>
</feature>
<sequence>MAEQQKRRTVGPVTLASAGGGSVLGVSVAQLISGLVERGGEPLSDGLVYAITILATAAFGILGGWLMPSQREALHAQAAKSGKIFPGEEYLALIDEVVKVIRSARIPEAPVATDAKHIDHHGQPVETDVSGSDFEYGTAAHVGGDTRGLSDPGPRP</sequence>
<dbReference type="Proteomes" id="UP001139502">
    <property type="component" value="Unassembled WGS sequence"/>
</dbReference>
<feature type="region of interest" description="Disordered" evidence="1">
    <location>
        <begin position="117"/>
        <end position="156"/>
    </location>
</feature>
<gene>
    <name evidence="3" type="ORF">NBM05_08495</name>
</gene>